<proteinExistence type="predicted"/>
<name>A0ACC5P0X0_9BACT</name>
<keyword evidence="2" id="KW-1185">Reference proteome</keyword>
<reference evidence="1" key="1">
    <citation type="submission" date="2020-08" db="EMBL/GenBank/DDBJ databases">
        <title>Genomic Encyclopedia of Type Strains, Phase IV (KMG-V): Genome sequencing to study the core and pangenomes of soil and plant-associated prokaryotes.</title>
        <authorList>
            <person name="Whitman W."/>
        </authorList>
    </citation>
    <scope>NUCLEOTIDE SEQUENCE</scope>
    <source>
        <strain evidence="1">M8UP15</strain>
    </source>
</reference>
<organism evidence="1 2">
    <name type="scientific">Tunturiibacter gelidiferens</name>
    <dbReference type="NCBI Taxonomy" id="3069689"/>
    <lineage>
        <taxon>Bacteria</taxon>
        <taxon>Pseudomonadati</taxon>
        <taxon>Acidobacteriota</taxon>
        <taxon>Terriglobia</taxon>
        <taxon>Terriglobales</taxon>
        <taxon>Acidobacteriaceae</taxon>
        <taxon>Tunturiibacter</taxon>
    </lineage>
</organism>
<accession>A0ACC5P0X0</accession>
<dbReference type="EMBL" id="JACHEA010000001">
    <property type="protein sequence ID" value="MBB5340468.1"/>
    <property type="molecule type" value="Genomic_DNA"/>
</dbReference>
<gene>
    <name evidence="1" type="ORF">HDF13_002801</name>
</gene>
<evidence type="ECO:0000313" key="2">
    <source>
        <dbReference type="Proteomes" id="UP000569005"/>
    </source>
</evidence>
<sequence length="223" mass="25159">MKLVDEVPPALDVHPPHEPVHGWRDFLLHILTITIGLLIALGLEGCVEWQHHRHLVHEAETSLRAEIQSNANSLQDILDDIHKQQANLKNDVEVLDDIIKDPKLRQHKTMSVAFHFNKFDDVSWKTAQSTGALSYMSYDTAEKYAGIYSLQEEVEKAQLQGTRDAITSIGPILNVPYNTNPNPSEAQFMKEHLEVVQGQLILIESLVKGLDAEYKKFLAARPA</sequence>
<evidence type="ECO:0000313" key="1">
    <source>
        <dbReference type="EMBL" id="MBB5340468.1"/>
    </source>
</evidence>
<comment type="caution">
    <text evidence="1">The sequence shown here is derived from an EMBL/GenBank/DDBJ whole genome shotgun (WGS) entry which is preliminary data.</text>
</comment>
<protein>
    <submittedName>
        <fullName evidence="1">Uncharacterized protein</fullName>
    </submittedName>
</protein>
<dbReference type="Proteomes" id="UP000569005">
    <property type="component" value="Unassembled WGS sequence"/>
</dbReference>